<gene>
    <name evidence="2" type="primary">LOC115745309</name>
</gene>
<protein>
    <submittedName>
        <fullName evidence="2">Uncharacterized protein At3g49140 isoform X1</fullName>
    </submittedName>
</protein>
<name>A0ABM3HUG5_9MYRT</name>
<dbReference type="InterPro" id="IPR037119">
    <property type="entry name" value="Haem_oxidase_HugZ-like_sf"/>
</dbReference>
<dbReference type="Gene3D" id="3.20.180.10">
    <property type="entry name" value="PNP-oxidase-like"/>
    <property type="match status" value="1"/>
</dbReference>
<dbReference type="SUPFAM" id="SSF50475">
    <property type="entry name" value="FMN-binding split barrel"/>
    <property type="match status" value="1"/>
</dbReference>
<evidence type="ECO:0000313" key="2">
    <source>
        <dbReference type="RefSeq" id="XP_048140242.1"/>
    </source>
</evidence>
<reference evidence="2" key="2">
    <citation type="submission" date="2025-08" db="UniProtKB">
        <authorList>
            <consortium name="RefSeq"/>
        </authorList>
    </citation>
    <scope>IDENTIFICATION</scope>
    <source>
        <tissue evidence="2">Leaf</tissue>
    </source>
</reference>
<reference evidence="1" key="1">
    <citation type="submission" date="2025-05" db="UniProtKB">
        <authorList>
            <consortium name="RefSeq"/>
        </authorList>
    </citation>
    <scope>NUCLEOTIDE SEQUENCE [LARGE SCALE GENOMIC DNA]</scope>
</reference>
<sequence length="473" mass="53126">MSIAAASSLSFGSSRYNLCHSECSTSCGIASTSSWMKHPLDGRRAVDFSSMRTLPFQWLPIGNELCLSRVSVAADYPDSLPDSSNYISDQGYHPLEELKPCKRTRDTKLTSAEIARTTVEACSSALLVFPGPVHCEPHEQISWAEFQYVVDDYGDIFFEIFDSENILEDRGATSPVNVFIGMDIPVYDNKKMADEYDMSDIGMTEISYEEDYLEVMETEVFDSAVDWGMPDPSILVHPLYFAKCLIKAVNTEYEKKMDNPSNGLSILGCLRPAFSDEESYLRKLFQSEDADNHNLDWKDADVVTLASSDRKGCNSIIYRLEILRIELFSVYGSQCEIHLQDFLDAEPDVLVHSTSAILDRFSEKGIRCNVALKALCKRKGLHVEGANLIGVDSLGMDVRVYSGAEVRTHRFPFKTQPLGASASVPRCTHVHTGGEREMHKPHMSLTNEVRPHRRLQQRSRFSNYYSRGHGGKS</sequence>
<keyword evidence="1" id="KW-1185">Reference proteome</keyword>
<dbReference type="GeneID" id="115745309"/>
<evidence type="ECO:0000313" key="1">
    <source>
        <dbReference type="Proteomes" id="UP000827889"/>
    </source>
</evidence>
<accession>A0ABM3HUG5</accession>
<dbReference type="PANTHER" id="PTHR13343">
    <property type="entry name" value="CREG1 PROTEIN"/>
    <property type="match status" value="1"/>
</dbReference>
<dbReference type="Proteomes" id="UP000827889">
    <property type="component" value="Chromosome 1"/>
</dbReference>
<dbReference type="PANTHER" id="PTHR13343:SF18">
    <property type="entry name" value="PENTATRICOPEPTIDE REPEAT (PPR) SUPERFAMILY PROTEIN"/>
    <property type="match status" value="1"/>
</dbReference>
<organism evidence="1 2">
    <name type="scientific">Rhodamnia argentea</name>
    <dbReference type="NCBI Taxonomy" id="178133"/>
    <lineage>
        <taxon>Eukaryota</taxon>
        <taxon>Viridiplantae</taxon>
        <taxon>Streptophyta</taxon>
        <taxon>Embryophyta</taxon>
        <taxon>Tracheophyta</taxon>
        <taxon>Spermatophyta</taxon>
        <taxon>Magnoliopsida</taxon>
        <taxon>eudicotyledons</taxon>
        <taxon>Gunneridae</taxon>
        <taxon>Pentapetalae</taxon>
        <taxon>rosids</taxon>
        <taxon>malvids</taxon>
        <taxon>Myrtales</taxon>
        <taxon>Myrtaceae</taxon>
        <taxon>Myrtoideae</taxon>
        <taxon>Myrteae</taxon>
        <taxon>Australasian group</taxon>
        <taxon>Rhodamnia</taxon>
    </lineage>
</organism>
<dbReference type="RefSeq" id="XP_048140242.1">
    <property type="nucleotide sequence ID" value="XM_048284285.1"/>
</dbReference>
<proteinExistence type="predicted"/>